<proteinExistence type="predicted"/>
<dbReference type="Proteomes" id="UP000663419">
    <property type="component" value="Chromosome 4"/>
</dbReference>
<evidence type="ECO:0000313" key="1">
    <source>
        <dbReference type="EMBL" id="QSS55069.1"/>
    </source>
</evidence>
<dbReference type="VEuPathDB" id="FungiDB:I7I53_02839"/>
<protein>
    <submittedName>
        <fullName evidence="1">Uncharacterized protein</fullName>
    </submittedName>
</protein>
<name>A0A8A1LM74_AJEC8</name>
<dbReference type="EMBL" id="CP069105">
    <property type="protein sequence ID" value="QSS55069.1"/>
    <property type="molecule type" value="Genomic_DNA"/>
</dbReference>
<accession>A0A8A1LM74</accession>
<gene>
    <name evidence="1" type="ORF">I7I53_02839</name>
</gene>
<sequence length="100" mass="11077">MSQRSSALKRCLLRNNDTTPSIQTFHAFPNRSSSQPSPFPETCPRMIVSHAHHIVVERGAWTQGELASSLKASYALGLFRRKCGGSAGGRQADSPTHWRR</sequence>
<organism evidence="1 2">
    <name type="scientific">Ajellomyces capsulatus (strain H88)</name>
    <name type="common">Darling's disease fungus</name>
    <name type="synonym">Histoplasma capsulatum</name>
    <dbReference type="NCBI Taxonomy" id="544711"/>
    <lineage>
        <taxon>Eukaryota</taxon>
        <taxon>Fungi</taxon>
        <taxon>Dikarya</taxon>
        <taxon>Ascomycota</taxon>
        <taxon>Pezizomycotina</taxon>
        <taxon>Eurotiomycetes</taxon>
        <taxon>Eurotiomycetidae</taxon>
        <taxon>Onygenales</taxon>
        <taxon>Ajellomycetaceae</taxon>
        <taxon>Histoplasma</taxon>
    </lineage>
</organism>
<reference evidence="1" key="1">
    <citation type="submission" date="2021-01" db="EMBL/GenBank/DDBJ databases">
        <title>Chromosome-level genome assembly of a human fungal pathogen reveals clustering of transcriptionally co-regulated genes.</title>
        <authorList>
            <person name="Voorhies M."/>
            <person name="Cohen S."/>
            <person name="Shea T.P."/>
            <person name="Petrus S."/>
            <person name="Munoz J.F."/>
            <person name="Poplawski S."/>
            <person name="Goldman W.E."/>
            <person name="Michael T."/>
            <person name="Cuomo C.A."/>
            <person name="Sil A."/>
            <person name="Beyhan S."/>
        </authorList>
    </citation>
    <scope>NUCLEOTIDE SEQUENCE</scope>
    <source>
        <strain evidence="1">H88</strain>
    </source>
</reference>
<evidence type="ECO:0000313" key="2">
    <source>
        <dbReference type="Proteomes" id="UP000663419"/>
    </source>
</evidence>
<dbReference type="AlphaFoldDB" id="A0A8A1LM74"/>